<dbReference type="Proteomes" id="UP000028542">
    <property type="component" value="Unassembled WGS sequence"/>
</dbReference>
<evidence type="ECO:0000256" key="8">
    <source>
        <dbReference type="ARBA" id="ARBA00022801"/>
    </source>
</evidence>
<dbReference type="eggNOG" id="COG2267">
    <property type="taxonomic scope" value="Bacteria"/>
</dbReference>
<evidence type="ECO:0000256" key="9">
    <source>
        <dbReference type="ARBA" id="ARBA00029605"/>
    </source>
</evidence>
<evidence type="ECO:0000256" key="6">
    <source>
        <dbReference type="ARBA" id="ARBA00022490"/>
    </source>
</evidence>
<dbReference type="GO" id="GO:0006508">
    <property type="term" value="P:proteolysis"/>
    <property type="evidence" value="ECO:0007669"/>
    <property type="project" value="UniProtKB-KW"/>
</dbReference>
<comment type="catalytic activity">
    <reaction evidence="1">
        <text>Release of N-terminal proline from a peptide.</text>
        <dbReference type="EC" id="3.4.11.5"/>
    </reaction>
</comment>
<evidence type="ECO:0000313" key="13">
    <source>
        <dbReference type="Proteomes" id="UP000028542"/>
    </source>
</evidence>
<dbReference type="EMBL" id="JPMD01000014">
    <property type="protein sequence ID" value="KEZ87271.1"/>
    <property type="molecule type" value="Genomic_DNA"/>
</dbReference>
<dbReference type="PANTHER" id="PTHR43722:SF1">
    <property type="entry name" value="PROLINE IMINOPEPTIDASE"/>
    <property type="match status" value="1"/>
</dbReference>
<dbReference type="STRING" id="318464.IO99_06795"/>
<feature type="domain" description="AB hydrolase-1" evidence="11">
    <location>
        <begin position="31"/>
        <end position="300"/>
    </location>
</feature>
<evidence type="ECO:0000256" key="4">
    <source>
        <dbReference type="ARBA" id="ARBA00012568"/>
    </source>
</evidence>
<protein>
    <recommendedName>
        <fullName evidence="4">prolyl aminopeptidase</fullName>
        <ecNumber evidence="4">3.4.11.5</ecNumber>
    </recommendedName>
    <alternativeName>
        <fullName evidence="9">Prolyl aminopeptidase</fullName>
    </alternativeName>
</protein>
<keyword evidence="6" id="KW-0963">Cytoplasm</keyword>
<keyword evidence="10" id="KW-1133">Transmembrane helix</keyword>
<keyword evidence="7" id="KW-0645">Protease</keyword>
<dbReference type="PRINTS" id="PR00793">
    <property type="entry name" value="PROAMNOPTASE"/>
</dbReference>
<comment type="caution">
    <text evidence="12">The sequence shown here is derived from an EMBL/GenBank/DDBJ whole genome shotgun (WGS) entry which is preliminary data.</text>
</comment>
<keyword evidence="5" id="KW-0031">Aminopeptidase</keyword>
<evidence type="ECO:0000256" key="1">
    <source>
        <dbReference type="ARBA" id="ARBA00001585"/>
    </source>
</evidence>
<evidence type="ECO:0000256" key="7">
    <source>
        <dbReference type="ARBA" id="ARBA00022670"/>
    </source>
</evidence>
<dbReference type="Gene3D" id="3.40.50.1820">
    <property type="entry name" value="alpha/beta hydrolase"/>
    <property type="match status" value="1"/>
</dbReference>
<accession>A0A084JE87</accession>
<dbReference type="EC" id="3.4.11.5" evidence="4"/>
<sequence length="314" mass="36448">MKKQNDYSSEYIKINGIEQYLLHHTISAELPVLLFLHGGPGMPESTFAYAFQKELSSFFNIVHWDQRGAGKTLTKSKRNSNYPSCEELIDDLFEIVNYLKKKYKKEKIVILGHSWGSVLGTLFVLKYPQEVLYYIGAGQVIDIVENERIGYEKVRELIIKAGNKKDLDSLEKIGVYPEKNYEKPMIKKLQRIRILQGKYKVGMNFIPIIKTLVKSPIFRLSDIVSLFKGMSSNKKLWDFLFSHSLYEESRDYEIPVFYILGDRDFQAPHTIASRYFDSINAPNKKMFIIKEAGHFMMLDQPKLFTNALADICRL</sequence>
<keyword evidence="13" id="KW-1185">Reference proteome</keyword>
<evidence type="ECO:0000259" key="11">
    <source>
        <dbReference type="Pfam" id="PF00561"/>
    </source>
</evidence>
<keyword evidence="10" id="KW-0812">Transmembrane</keyword>
<evidence type="ECO:0000256" key="10">
    <source>
        <dbReference type="SAM" id="Phobius"/>
    </source>
</evidence>
<dbReference type="InterPro" id="IPR005944">
    <property type="entry name" value="Pro_iminopeptidase"/>
</dbReference>
<dbReference type="InterPro" id="IPR002410">
    <property type="entry name" value="Peptidase_S33"/>
</dbReference>
<dbReference type="RefSeq" id="WP_035131534.1">
    <property type="nucleotide sequence ID" value="NZ_JPMD01000014.1"/>
</dbReference>
<evidence type="ECO:0000256" key="5">
    <source>
        <dbReference type="ARBA" id="ARBA00022438"/>
    </source>
</evidence>
<gene>
    <name evidence="12" type="ORF">IO99_06795</name>
</gene>
<feature type="transmembrane region" description="Helical" evidence="10">
    <location>
        <begin position="108"/>
        <end position="125"/>
    </location>
</feature>
<comment type="similarity">
    <text evidence="3">Belongs to the peptidase S33 family.</text>
</comment>
<evidence type="ECO:0000313" key="12">
    <source>
        <dbReference type="EMBL" id="KEZ87271.1"/>
    </source>
</evidence>
<dbReference type="GO" id="GO:0004177">
    <property type="term" value="F:aminopeptidase activity"/>
    <property type="evidence" value="ECO:0007669"/>
    <property type="project" value="UniProtKB-KW"/>
</dbReference>
<reference evidence="12 13" key="1">
    <citation type="submission" date="2014-07" db="EMBL/GenBank/DDBJ databases">
        <title>Draft genome of Clostridium sulfidigenes 113A isolated from sediments associated with methane hydrate from Krishna Godavari basin.</title>
        <authorList>
            <person name="Honkalas V.S."/>
            <person name="Dabir A.P."/>
            <person name="Arora P."/>
            <person name="Dhakephalkar P.K."/>
        </authorList>
    </citation>
    <scope>NUCLEOTIDE SEQUENCE [LARGE SCALE GENOMIC DNA]</scope>
    <source>
        <strain evidence="12 13">113A</strain>
    </source>
</reference>
<dbReference type="Pfam" id="PF00561">
    <property type="entry name" value="Abhydrolase_1"/>
    <property type="match status" value="1"/>
</dbReference>
<evidence type="ECO:0000256" key="3">
    <source>
        <dbReference type="ARBA" id="ARBA00010088"/>
    </source>
</evidence>
<organism evidence="12 13">
    <name type="scientific">Clostridium sulfidigenes</name>
    <dbReference type="NCBI Taxonomy" id="318464"/>
    <lineage>
        <taxon>Bacteria</taxon>
        <taxon>Bacillati</taxon>
        <taxon>Bacillota</taxon>
        <taxon>Clostridia</taxon>
        <taxon>Eubacteriales</taxon>
        <taxon>Clostridiaceae</taxon>
        <taxon>Clostridium</taxon>
    </lineage>
</organism>
<keyword evidence="10" id="KW-0472">Membrane</keyword>
<proteinExistence type="inferred from homology"/>
<dbReference type="GO" id="GO:0005737">
    <property type="term" value="C:cytoplasm"/>
    <property type="evidence" value="ECO:0007669"/>
    <property type="project" value="UniProtKB-SubCell"/>
</dbReference>
<name>A0A084JE87_9CLOT</name>
<dbReference type="PANTHER" id="PTHR43722">
    <property type="entry name" value="PROLINE IMINOPEPTIDASE"/>
    <property type="match status" value="1"/>
</dbReference>
<dbReference type="InterPro" id="IPR000073">
    <property type="entry name" value="AB_hydrolase_1"/>
</dbReference>
<dbReference type="InterPro" id="IPR029058">
    <property type="entry name" value="AB_hydrolase_fold"/>
</dbReference>
<evidence type="ECO:0000256" key="2">
    <source>
        <dbReference type="ARBA" id="ARBA00004496"/>
    </source>
</evidence>
<dbReference type="SUPFAM" id="SSF53474">
    <property type="entry name" value="alpha/beta-Hydrolases"/>
    <property type="match status" value="1"/>
</dbReference>
<comment type="subcellular location">
    <subcellularLocation>
        <location evidence="2">Cytoplasm</location>
    </subcellularLocation>
</comment>
<keyword evidence="8 12" id="KW-0378">Hydrolase</keyword>
<dbReference type="AlphaFoldDB" id="A0A084JE87"/>